<dbReference type="SUPFAM" id="SSF57701">
    <property type="entry name" value="Zn2/Cys6 DNA-binding domain"/>
    <property type="match status" value="1"/>
</dbReference>
<proteinExistence type="predicted"/>
<dbReference type="CDD" id="cd00067">
    <property type="entry name" value="GAL4"/>
    <property type="match status" value="1"/>
</dbReference>
<evidence type="ECO:0000259" key="6">
    <source>
        <dbReference type="PROSITE" id="PS50048"/>
    </source>
</evidence>
<evidence type="ECO:0000256" key="5">
    <source>
        <dbReference type="SAM" id="MobiDB-lite"/>
    </source>
</evidence>
<feature type="region of interest" description="Disordered" evidence="5">
    <location>
        <begin position="63"/>
        <end position="135"/>
    </location>
</feature>
<dbReference type="Pfam" id="PF00172">
    <property type="entry name" value="Zn_clus"/>
    <property type="match status" value="1"/>
</dbReference>
<dbReference type="InterPro" id="IPR001138">
    <property type="entry name" value="Zn2Cys6_DnaBD"/>
</dbReference>
<evidence type="ECO:0000256" key="1">
    <source>
        <dbReference type="ARBA" id="ARBA00023015"/>
    </source>
</evidence>
<dbReference type="InterPro" id="IPR036864">
    <property type="entry name" value="Zn2-C6_fun-type_DNA-bd_sf"/>
</dbReference>
<keyword evidence="1" id="KW-0805">Transcription regulation</keyword>
<accession>A0AAN6WKG6</accession>
<feature type="domain" description="Zn(2)-C6 fungal-type" evidence="6">
    <location>
        <begin position="15"/>
        <end position="45"/>
    </location>
</feature>
<keyword evidence="4" id="KW-0539">Nucleus</keyword>
<dbReference type="PANTHER" id="PTHR31069">
    <property type="entry name" value="OLEATE-ACTIVATED TRANSCRIPTION FACTOR 1-RELATED"/>
    <property type="match status" value="1"/>
</dbReference>
<dbReference type="PANTHER" id="PTHR31069:SF32">
    <property type="entry name" value="ARGININE METABOLISM REGULATION PROTEIN II"/>
    <property type="match status" value="1"/>
</dbReference>
<dbReference type="Gene3D" id="4.10.240.10">
    <property type="entry name" value="Zn(2)-C6 fungal-type DNA-binding domain"/>
    <property type="match status" value="1"/>
</dbReference>
<sequence length="412" mass="44676">MSAETKQRPPRLRNACLDCTAAKVKCSGEKTGCSRCTKTKSKCVYLESMAGRVPRAPRKQSWVNIPFEGPHPPARSSPSQSVGGRSESSNSSRESMSGVLSFPEDGAGTAPPQILSDDFLLHPSTPDAFPTDPTAFNGQTPLFQLFPTSTSDAWPGYISDDNHAGYFQHHDEYMTDASFPQVASTDDMDTSPSTSTSGIPGFSQGDWAASGGRQQLPLDKQCVLAATQIINVLENTIDDSTQTLDVVLEVVRKAGVGLNGLIGLQQQSRQQRCLALYGAILHQILDLMETNVWRLEMDGSGGSDVTPHPTHNGAVLHQLDSINELISSYRVPDARPSSETIARARRLLSEIEFSMLNASRAKELADHLTSSTRSGRPARSCFEGIEYRLGLLRTRLYGVIVKMMSSPDSISG</sequence>
<gene>
    <name evidence="7" type="ORF">QBC35DRAFT_90071</name>
</gene>
<comment type="caution">
    <text evidence="7">The sequence shown here is derived from an EMBL/GenBank/DDBJ whole genome shotgun (WGS) entry which is preliminary data.</text>
</comment>
<evidence type="ECO:0000256" key="4">
    <source>
        <dbReference type="ARBA" id="ARBA00023242"/>
    </source>
</evidence>
<dbReference type="PROSITE" id="PS50048">
    <property type="entry name" value="ZN2_CY6_FUNGAL_2"/>
    <property type="match status" value="1"/>
</dbReference>
<dbReference type="GO" id="GO:0003677">
    <property type="term" value="F:DNA binding"/>
    <property type="evidence" value="ECO:0007669"/>
    <property type="project" value="UniProtKB-KW"/>
</dbReference>
<feature type="region of interest" description="Disordered" evidence="5">
    <location>
        <begin position="182"/>
        <end position="206"/>
    </location>
</feature>
<dbReference type="PROSITE" id="PS00463">
    <property type="entry name" value="ZN2_CY6_FUNGAL_1"/>
    <property type="match status" value="1"/>
</dbReference>
<dbReference type="GO" id="GO:0008270">
    <property type="term" value="F:zinc ion binding"/>
    <property type="evidence" value="ECO:0007669"/>
    <property type="project" value="InterPro"/>
</dbReference>
<dbReference type="Proteomes" id="UP001302126">
    <property type="component" value="Unassembled WGS sequence"/>
</dbReference>
<evidence type="ECO:0000256" key="2">
    <source>
        <dbReference type="ARBA" id="ARBA00023125"/>
    </source>
</evidence>
<keyword evidence="8" id="KW-1185">Reference proteome</keyword>
<keyword evidence="2" id="KW-0238">DNA-binding</keyword>
<evidence type="ECO:0000256" key="3">
    <source>
        <dbReference type="ARBA" id="ARBA00023163"/>
    </source>
</evidence>
<dbReference type="AlphaFoldDB" id="A0AAN6WKG6"/>
<reference evidence="7" key="2">
    <citation type="submission" date="2023-05" db="EMBL/GenBank/DDBJ databases">
        <authorList>
            <consortium name="Lawrence Berkeley National Laboratory"/>
            <person name="Steindorff A."/>
            <person name="Hensen N."/>
            <person name="Bonometti L."/>
            <person name="Westerberg I."/>
            <person name="Brannstrom I.O."/>
            <person name="Guillou S."/>
            <person name="Cros-Aarteil S."/>
            <person name="Calhoun S."/>
            <person name="Haridas S."/>
            <person name="Kuo A."/>
            <person name="Mondo S."/>
            <person name="Pangilinan J."/>
            <person name="Riley R."/>
            <person name="Labutti K."/>
            <person name="Andreopoulos B."/>
            <person name="Lipzen A."/>
            <person name="Chen C."/>
            <person name="Yanf M."/>
            <person name="Daum C."/>
            <person name="Ng V."/>
            <person name="Clum A."/>
            <person name="Ohm R."/>
            <person name="Martin F."/>
            <person name="Silar P."/>
            <person name="Natvig D."/>
            <person name="Lalanne C."/>
            <person name="Gautier V."/>
            <person name="Ament-Velasquez S.L."/>
            <person name="Kruys A."/>
            <person name="Hutchinson M.I."/>
            <person name="Powell A.J."/>
            <person name="Barry K."/>
            <person name="Miller A.N."/>
            <person name="Grigoriev I.V."/>
            <person name="Debuchy R."/>
            <person name="Gladieux P."/>
            <person name="Thoren M.H."/>
            <person name="Johannesson H."/>
        </authorList>
    </citation>
    <scope>NUCLEOTIDE SEQUENCE</scope>
    <source>
        <strain evidence="7">PSN309</strain>
    </source>
</reference>
<dbReference type="PRINTS" id="PR00755">
    <property type="entry name" value="AFLATOXINBRP"/>
</dbReference>
<name>A0AAN6WKG6_9PEZI</name>
<dbReference type="InterPro" id="IPR050675">
    <property type="entry name" value="OAF3"/>
</dbReference>
<reference evidence="7" key="1">
    <citation type="journal article" date="2023" name="Mol. Phylogenet. Evol.">
        <title>Genome-scale phylogeny and comparative genomics of the fungal order Sordariales.</title>
        <authorList>
            <person name="Hensen N."/>
            <person name="Bonometti L."/>
            <person name="Westerberg I."/>
            <person name="Brannstrom I.O."/>
            <person name="Guillou S."/>
            <person name="Cros-Aarteil S."/>
            <person name="Calhoun S."/>
            <person name="Haridas S."/>
            <person name="Kuo A."/>
            <person name="Mondo S."/>
            <person name="Pangilinan J."/>
            <person name="Riley R."/>
            <person name="LaButti K."/>
            <person name="Andreopoulos B."/>
            <person name="Lipzen A."/>
            <person name="Chen C."/>
            <person name="Yan M."/>
            <person name="Daum C."/>
            <person name="Ng V."/>
            <person name="Clum A."/>
            <person name="Steindorff A."/>
            <person name="Ohm R.A."/>
            <person name="Martin F."/>
            <person name="Silar P."/>
            <person name="Natvig D.O."/>
            <person name="Lalanne C."/>
            <person name="Gautier V."/>
            <person name="Ament-Velasquez S.L."/>
            <person name="Kruys A."/>
            <person name="Hutchinson M.I."/>
            <person name="Powell A.J."/>
            <person name="Barry K."/>
            <person name="Miller A.N."/>
            <person name="Grigoriev I.V."/>
            <person name="Debuchy R."/>
            <person name="Gladieux P."/>
            <person name="Hiltunen Thoren M."/>
            <person name="Johannesson H."/>
        </authorList>
    </citation>
    <scope>NUCLEOTIDE SEQUENCE</scope>
    <source>
        <strain evidence="7">PSN309</strain>
    </source>
</reference>
<dbReference type="GO" id="GO:0000981">
    <property type="term" value="F:DNA-binding transcription factor activity, RNA polymerase II-specific"/>
    <property type="evidence" value="ECO:0007669"/>
    <property type="project" value="InterPro"/>
</dbReference>
<evidence type="ECO:0000313" key="8">
    <source>
        <dbReference type="Proteomes" id="UP001302126"/>
    </source>
</evidence>
<dbReference type="SMART" id="SM00066">
    <property type="entry name" value="GAL4"/>
    <property type="match status" value="1"/>
</dbReference>
<evidence type="ECO:0000313" key="7">
    <source>
        <dbReference type="EMBL" id="KAK4183709.1"/>
    </source>
</evidence>
<protein>
    <recommendedName>
        <fullName evidence="6">Zn(2)-C6 fungal-type domain-containing protein</fullName>
    </recommendedName>
</protein>
<organism evidence="7 8">
    <name type="scientific">Podospora australis</name>
    <dbReference type="NCBI Taxonomy" id="1536484"/>
    <lineage>
        <taxon>Eukaryota</taxon>
        <taxon>Fungi</taxon>
        <taxon>Dikarya</taxon>
        <taxon>Ascomycota</taxon>
        <taxon>Pezizomycotina</taxon>
        <taxon>Sordariomycetes</taxon>
        <taxon>Sordariomycetidae</taxon>
        <taxon>Sordariales</taxon>
        <taxon>Podosporaceae</taxon>
        <taxon>Podospora</taxon>
    </lineage>
</organism>
<dbReference type="EMBL" id="MU864529">
    <property type="protein sequence ID" value="KAK4183709.1"/>
    <property type="molecule type" value="Genomic_DNA"/>
</dbReference>
<keyword evidence="3" id="KW-0804">Transcription</keyword>
<feature type="compositionally biased region" description="Low complexity" evidence="5">
    <location>
        <begin position="76"/>
        <end position="98"/>
    </location>
</feature>